<keyword evidence="7" id="KW-0547">Nucleotide-binding</keyword>
<keyword evidence="10" id="KW-0067">ATP-binding</keyword>
<proteinExistence type="inferred from homology"/>
<accession>A0AA36D074</accession>
<evidence type="ECO:0000313" key="17">
    <source>
        <dbReference type="Proteomes" id="UP001177023"/>
    </source>
</evidence>
<evidence type="ECO:0000256" key="12">
    <source>
        <dbReference type="ARBA" id="ARBA00045165"/>
    </source>
</evidence>
<evidence type="ECO:0000256" key="10">
    <source>
        <dbReference type="ARBA" id="ARBA00022840"/>
    </source>
</evidence>
<sequence>MMEENFVIAVDIGTTTIRACLYDGQCSLLATAQDTLSSDVGAGATDEMVVEIEPDRLFEQFSKVVREVLRHLPEGKRVRLSMGICCQRNSFILWDKRTLRPVSKFVVWSDTRARKRCAEWNNSWTIKTMNAVGGILYKLTRKPRYKAAQIFKFIGALVSHRLMVTIDTNPVAQELQRQGRLGYGCIEAWLLWRLSEGKVVYSEISNTSSTGMYDPFIADYNLTILKLIGFPVKLLNPLCESARKDPFLKVSPKFFGREINVHCLLADQQAALYGVGGTRPGDVKISLGTGTFVDLNTGNTPHASMTGTYPLVGWKLGGKNTYIAEGNDHDTAVLLNWAQQAGLFEDVTKTSQMARGTHNPGVYFVPAFGGLQTPINDDNACCGFLGLRPKTTKEQMVRAILEAISFRVYQIWSAMREEFDMKRPPRVRICGGVANNDFVCECVASLLNLPVERVTEGGTAASKGVALMTGLVQGWWTEEEMTKKVGVERVFTPDEKMRETLLRTFQHWRHAVDRCSNFYD</sequence>
<evidence type="ECO:0000256" key="9">
    <source>
        <dbReference type="ARBA" id="ARBA00022798"/>
    </source>
</evidence>
<dbReference type="EMBL" id="CATQJA010002650">
    <property type="protein sequence ID" value="CAJ0577447.1"/>
    <property type="molecule type" value="Genomic_DNA"/>
</dbReference>
<evidence type="ECO:0000256" key="2">
    <source>
        <dbReference type="ARBA" id="ARBA00005190"/>
    </source>
</evidence>
<keyword evidence="9" id="KW-0319">Glycerol metabolism</keyword>
<dbReference type="InterPro" id="IPR043129">
    <property type="entry name" value="ATPase_NBD"/>
</dbReference>
<evidence type="ECO:0000256" key="1">
    <source>
        <dbReference type="ARBA" id="ARBA00004496"/>
    </source>
</evidence>
<gene>
    <name evidence="16" type="ORF">MSPICULIGERA_LOCUS15720</name>
</gene>
<dbReference type="PIRSF" id="PIRSF000538">
    <property type="entry name" value="GlpK"/>
    <property type="match status" value="1"/>
</dbReference>
<evidence type="ECO:0000256" key="8">
    <source>
        <dbReference type="ARBA" id="ARBA00022777"/>
    </source>
</evidence>
<evidence type="ECO:0000259" key="15">
    <source>
        <dbReference type="Pfam" id="PF02782"/>
    </source>
</evidence>
<evidence type="ECO:0000256" key="11">
    <source>
        <dbReference type="ARBA" id="ARBA00033026"/>
    </source>
</evidence>
<organism evidence="16 17">
    <name type="scientific">Mesorhabditis spiculigera</name>
    <dbReference type="NCBI Taxonomy" id="96644"/>
    <lineage>
        <taxon>Eukaryota</taxon>
        <taxon>Metazoa</taxon>
        <taxon>Ecdysozoa</taxon>
        <taxon>Nematoda</taxon>
        <taxon>Chromadorea</taxon>
        <taxon>Rhabditida</taxon>
        <taxon>Rhabditina</taxon>
        <taxon>Rhabditomorpha</taxon>
        <taxon>Rhabditoidea</taxon>
        <taxon>Rhabditidae</taxon>
        <taxon>Mesorhabditinae</taxon>
        <taxon>Mesorhabditis</taxon>
    </lineage>
</organism>
<dbReference type="AlphaFoldDB" id="A0AA36D074"/>
<keyword evidence="17" id="KW-1185">Reference proteome</keyword>
<evidence type="ECO:0000256" key="5">
    <source>
        <dbReference type="ARBA" id="ARBA00022490"/>
    </source>
</evidence>
<name>A0AA36D074_9BILA</name>
<reference evidence="16" key="1">
    <citation type="submission" date="2023-06" db="EMBL/GenBank/DDBJ databases">
        <authorList>
            <person name="Delattre M."/>
        </authorList>
    </citation>
    <scope>NUCLEOTIDE SEQUENCE</scope>
    <source>
        <strain evidence="16">AF72</strain>
    </source>
</reference>
<keyword evidence="5" id="KW-0963">Cytoplasm</keyword>
<comment type="caution">
    <text evidence="16">The sequence shown here is derived from an EMBL/GenBank/DDBJ whole genome shotgun (WGS) entry which is preliminary data.</text>
</comment>
<dbReference type="PANTHER" id="PTHR10196:SF68">
    <property type="entry name" value="GLYCEROL KINASE 5-RELATED"/>
    <property type="match status" value="1"/>
</dbReference>
<dbReference type="GO" id="GO:0004370">
    <property type="term" value="F:glycerol kinase activity"/>
    <property type="evidence" value="ECO:0007669"/>
    <property type="project" value="UniProtKB-EC"/>
</dbReference>
<dbReference type="Pfam" id="PF00370">
    <property type="entry name" value="FGGY_N"/>
    <property type="match status" value="1"/>
</dbReference>
<evidence type="ECO:0000256" key="7">
    <source>
        <dbReference type="ARBA" id="ARBA00022741"/>
    </source>
</evidence>
<dbReference type="InterPro" id="IPR000577">
    <property type="entry name" value="Carb_kinase_FGGY"/>
</dbReference>
<keyword evidence="6" id="KW-0808">Transferase</keyword>
<comment type="similarity">
    <text evidence="3">Belongs to the FGGY kinase family.</text>
</comment>
<evidence type="ECO:0000313" key="16">
    <source>
        <dbReference type="EMBL" id="CAJ0577447.1"/>
    </source>
</evidence>
<evidence type="ECO:0000256" key="13">
    <source>
        <dbReference type="ARBA" id="ARBA00047192"/>
    </source>
</evidence>
<evidence type="ECO:0000256" key="4">
    <source>
        <dbReference type="ARBA" id="ARBA00012099"/>
    </source>
</evidence>
<dbReference type="FunFam" id="3.30.420.40:FF:000102">
    <property type="entry name" value="Putative glycerol kinase 5"/>
    <property type="match status" value="1"/>
</dbReference>
<comment type="subcellular location">
    <subcellularLocation>
        <location evidence="1">Cytoplasm</location>
    </subcellularLocation>
</comment>
<dbReference type="Gene3D" id="3.30.420.40">
    <property type="match status" value="2"/>
</dbReference>
<comment type="pathway">
    <text evidence="2">Polyol metabolism; glycerol degradation via glycerol kinase pathway; sn-glycerol 3-phosphate from glycerol: step 1/1.</text>
</comment>
<feature type="non-terminal residue" evidence="16">
    <location>
        <position position="520"/>
    </location>
</feature>
<dbReference type="InterPro" id="IPR018484">
    <property type="entry name" value="FGGY_N"/>
</dbReference>
<dbReference type="EC" id="2.7.1.30" evidence="4"/>
<feature type="domain" description="Carbohydrate kinase FGGY C-terminal" evidence="15">
    <location>
        <begin position="284"/>
        <end position="469"/>
    </location>
</feature>
<dbReference type="GO" id="GO:0005524">
    <property type="term" value="F:ATP binding"/>
    <property type="evidence" value="ECO:0007669"/>
    <property type="project" value="UniProtKB-KW"/>
</dbReference>
<dbReference type="PANTHER" id="PTHR10196">
    <property type="entry name" value="SUGAR KINASE"/>
    <property type="match status" value="1"/>
</dbReference>
<comment type="function">
    <text evidence="12">Skin-specific kinase that plays a key role in glycerol metabolism, catalyzing its phosphorylation to produce sn-glycerol 3-phosphate. Involved in skin-specific regulation of sterol regulatory element-binding protein (SREBP) processing and lipid biosynthesis.</text>
</comment>
<dbReference type="FunFam" id="3.30.420.40:FF:000104">
    <property type="entry name" value="putative glycerol kinase 5"/>
    <property type="match status" value="1"/>
</dbReference>
<dbReference type="SUPFAM" id="SSF53067">
    <property type="entry name" value="Actin-like ATPase domain"/>
    <property type="match status" value="2"/>
</dbReference>
<dbReference type="GO" id="GO:0006641">
    <property type="term" value="P:triglyceride metabolic process"/>
    <property type="evidence" value="ECO:0007669"/>
    <property type="project" value="TreeGrafter"/>
</dbReference>
<protein>
    <recommendedName>
        <fullName evidence="13">Glycerol kinase 5</fullName>
        <ecNumber evidence="4">2.7.1.30</ecNumber>
    </recommendedName>
    <alternativeName>
        <fullName evidence="11">ATP:glycerol 3-phosphotransferase 5</fullName>
    </alternativeName>
</protein>
<dbReference type="GO" id="GO:0006071">
    <property type="term" value="P:glycerol metabolic process"/>
    <property type="evidence" value="ECO:0007669"/>
    <property type="project" value="UniProtKB-KW"/>
</dbReference>
<dbReference type="CDD" id="cd07793">
    <property type="entry name" value="ASKHA_NBD_FGGY_GK5-like"/>
    <property type="match status" value="1"/>
</dbReference>
<evidence type="ECO:0000256" key="3">
    <source>
        <dbReference type="ARBA" id="ARBA00009156"/>
    </source>
</evidence>
<evidence type="ECO:0000256" key="6">
    <source>
        <dbReference type="ARBA" id="ARBA00022679"/>
    </source>
</evidence>
<feature type="domain" description="Carbohydrate kinase FGGY N-terminal" evidence="14">
    <location>
        <begin position="7"/>
        <end position="135"/>
    </location>
</feature>
<dbReference type="InterPro" id="IPR018485">
    <property type="entry name" value="FGGY_C"/>
</dbReference>
<dbReference type="Pfam" id="PF02782">
    <property type="entry name" value="FGGY_C"/>
    <property type="match status" value="1"/>
</dbReference>
<dbReference type="GO" id="GO:0005739">
    <property type="term" value="C:mitochondrion"/>
    <property type="evidence" value="ECO:0007669"/>
    <property type="project" value="TreeGrafter"/>
</dbReference>
<keyword evidence="8" id="KW-0418">Kinase</keyword>
<dbReference type="GO" id="GO:0046167">
    <property type="term" value="P:glycerol-3-phosphate biosynthetic process"/>
    <property type="evidence" value="ECO:0007669"/>
    <property type="project" value="TreeGrafter"/>
</dbReference>
<dbReference type="InterPro" id="IPR037444">
    <property type="entry name" value="GK5"/>
</dbReference>
<evidence type="ECO:0000259" key="14">
    <source>
        <dbReference type="Pfam" id="PF00370"/>
    </source>
</evidence>
<dbReference type="Proteomes" id="UP001177023">
    <property type="component" value="Unassembled WGS sequence"/>
</dbReference>